<dbReference type="Proteomes" id="UP000092966">
    <property type="component" value="Chromosome"/>
</dbReference>
<evidence type="ECO:0000256" key="8">
    <source>
        <dbReference type="RuleBase" id="RU000416"/>
    </source>
</evidence>
<dbReference type="PANTHER" id="PTHR10629">
    <property type="entry name" value="CYTOSINE-SPECIFIC METHYLTRANSFERASE"/>
    <property type="match status" value="1"/>
</dbReference>
<evidence type="ECO:0000256" key="3">
    <source>
        <dbReference type="ARBA" id="ARBA00022679"/>
    </source>
</evidence>
<dbReference type="InterPro" id="IPR029063">
    <property type="entry name" value="SAM-dependent_MTases_sf"/>
</dbReference>
<dbReference type="PROSITE" id="PS51679">
    <property type="entry name" value="SAM_MT_C5"/>
    <property type="match status" value="1"/>
</dbReference>
<dbReference type="Pfam" id="PF00145">
    <property type="entry name" value="DNA_methylase"/>
    <property type="match status" value="1"/>
</dbReference>
<comment type="catalytic activity">
    <reaction evidence="6">
        <text>a 2'-deoxycytidine in DNA + S-adenosyl-L-methionine = a 5-methyl-2'-deoxycytidine in DNA + S-adenosyl-L-homocysteine + H(+)</text>
        <dbReference type="Rhea" id="RHEA:13681"/>
        <dbReference type="Rhea" id="RHEA-COMP:11369"/>
        <dbReference type="Rhea" id="RHEA-COMP:11370"/>
        <dbReference type="ChEBI" id="CHEBI:15378"/>
        <dbReference type="ChEBI" id="CHEBI:57856"/>
        <dbReference type="ChEBI" id="CHEBI:59789"/>
        <dbReference type="ChEBI" id="CHEBI:85452"/>
        <dbReference type="ChEBI" id="CHEBI:85454"/>
        <dbReference type="EC" id="2.1.1.37"/>
    </reaction>
</comment>
<gene>
    <name evidence="9" type="ORF">DE8555_1401</name>
</gene>
<dbReference type="GO" id="GO:0003677">
    <property type="term" value="F:DNA binding"/>
    <property type="evidence" value="ECO:0007669"/>
    <property type="project" value="TreeGrafter"/>
</dbReference>
<evidence type="ECO:0000313" key="10">
    <source>
        <dbReference type="Proteomes" id="UP000092966"/>
    </source>
</evidence>
<dbReference type="SUPFAM" id="SSF53335">
    <property type="entry name" value="S-adenosyl-L-methionine-dependent methyltransferases"/>
    <property type="match status" value="1"/>
</dbReference>
<protein>
    <recommendedName>
        <fullName evidence="1">DNA (cytosine-5-)-methyltransferase</fullName>
        <ecNumber evidence="1">2.1.1.37</ecNumber>
    </recommendedName>
</protein>
<dbReference type="GO" id="GO:0032259">
    <property type="term" value="P:methylation"/>
    <property type="evidence" value="ECO:0007669"/>
    <property type="project" value="UniProtKB-KW"/>
</dbReference>
<evidence type="ECO:0000256" key="7">
    <source>
        <dbReference type="PROSITE-ProRule" id="PRU01016"/>
    </source>
</evidence>
<evidence type="ECO:0000256" key="4">
    <source>
        <dbReference type="ARBA" id="ARBA00022691"/>
    </source>
</evidence>
<dbReference type="NCBIfam" id="TIGR00675">
    <property type="entry name" value="dcm"/>
    <property type="match status" value="1"/>
</dbReference>
<dbReference type="AlphaFoldDB" id="A0AAC9CQW3"/>
<dbReference type="PROSITE" id="PS00095">
    <property type="entry name" value="C5_MTASE_2"/>
    <property type="match status" value="1"/>
</dbReference>
<name>A0AAC9CQW3_NEIME</name>
<reference evidence="9 10" key="1">
    <citation type="submission" date="2015-07" db="EMBL/GenBank/DDBJ databases">
        <title>Comparative genome sequencing reveals within-host evolution of Neisseria meningitidis during.</title>
        <authorList>
            <person name="Klughammer J."/>
            <person name="Dittrich M."/>
            <person name="Mueller T."/>
            <person name="Blom J."/>
            <person name="Goesmann A."/>
            <person name="Vogel U."/>
            <person name="Frosch M."/>
            <person name="Bock C."/>
            <person name="Schoen C."/>
        </authorList>
    </citation>
    <scope>NUCLEOTIDE SEQUENCE [LARGE SCALE GENOMIC DNA]</scope>
    <source>
        <strain evidence="9 10">DE8555</strain>
    </source>
</reference>
<keyword evidence="4 7" id="KW-0949">S-adenosyl-L-methionine</keyword>
<dbReference type="GO" id="GO:0009307">
    <property type="term" value="P:DNA restriction-modification system"/>
    <property type="evidence" value="ECO:0007669"/>
    <property type="project" value="UniProtKB-KW"/>
</dbReference>
<dbReference type="RefSeq" id="WP_061375334.1">
    <property type="nucleotide sequence ID" value="NZ_CP012393.1"/>
</dbReference>
<organism evidence="9 10">
    <name type="scientific">Neisseria meningitidis</name>
    <dbReference type="NCBI Taxonomy" id="487"/>
    <lineage>
        <taxon>Bacteria</taxon>
        <taxon>Pseudomonadati</taxon>
        <taxon>Pseudomonadota</taxon>
        <taxon>Betaproteobacteria</taxon>
        <taxon>Neisseriales</taxon>
        <taxon>Neisseriaceae</taxon>
        <taxon>Neisseria</taxon>
    </lineage>
</organism>
<dbReference type="GO" id="GO:0044027">
    <property type="term" value="P:negative regulation of gene expression via chromosomal CpG island methylation"/>
    <property type="evidence" value="ECO:0007669"/>
    <property type="project" value="TreeGrafter"/>
</dbReference>
<dbReference type="EMBL" id="CP012393">
    <property type="protein sequence ID" value="ANW91945.1"/>
    <property type="molecule type" value="Genomic_DNA"/>
</dbReference>
<sequence length="277" mass="30057">MEKRKPTVGSLFAGIGGFDLGFEQAGFQTAWQVEIDEINRAVLSDRFPHAQQFADVRTALPDLWPVDVIVGGFPCQDVSIAGKRKGLAGERTGLFYDAMHIVDTLKPRWLVLENVTGLLNSNNGEDFQEVVKSLAQCGYVGFWRVLNAAYFGVPTARRRVFLVAGLGAFPPIGFMADAGAVGELPQSAEADGENPHNTLLRGVSNVAIDRSCSNIVLVRNGRSEMVERQRTSEDYGLRLGMDETNHAEARAAGNAVCPPVARWIAEKLIPTFGGAQP</sequence>
<evidence type="ECO:0000256" key="6">
    <source>
        <dbReference type="ARBA" id="ARBA00047422"/>
    </source>
</evidence>
<dbReference type="InterPro" id="IPR050390">
    <property type="entry name" value="C5-Methyltransferase"/>
</dbReference>
<comment type="similarity">
    <text evidence="7 8">Belongs to the class I-like SAM-binding methyltransferase superfamily. C5-methyltransferase family.</text>
</comment>
<dbReference type="InterPro" id="IPR031303">
    <property type="entry name" value="C5_meth_CS"/>
</dbReference>
<evidence type="ECO:0000256" key="5">
    <source>
        <dbReference type="ARBA" id="ARBA00022747"/>
    </source>
</evidence>
<keyword evidence="5" id="KW-0680">Restriction system</keyword>
<keyword evidence="3 7" id="KW-0808">Transferase</keyword>
<dbReference type="PANTHER" id="PTHR10629:SF52">
    <property type="entry name" value="DNA (CYTOSINE-5)-METHYLTRANSFERASE 1"/>
    <property type="match status" value="1"/>
</dbReference>
<proteinExistence type="inferred from homology"/>
<dbReference type="Gene3D" id="3.40.50.150">
    <property type="entry name" value="Vaccinia Virus protein VP39"/>
    <property type="match status" value="1"/>
</dbReference>
<dbReference type="EC" id="2.1.1.37" evidence="1"/>
<feature type="active site" evidence="7">
    <location>
        <position position="75"/>
    </location>
</feature>
<dbReference type="InterPro" id="IPR001525">
    <property type="entry name" value="C5_MeTfrase"/>
</dbReference>
<evidence type="ECO:0000256" key="2">
    <source>
        <dbReference type="ARBA" id="ARBA00022603"/>
    </source>
</evidence>
<keyword evidence="2 7" id="KW-0489">Methyltransferase</keyword>
<dbReference type="REBASE" id="152350">
    <property type="entry name" value="M.Nme8555ORF1401P"/>
</dbReference>
<evidence type="ECO:0000256" key="1">
    <source>
        <dbReference type="ARBA" id="ARBA00011975"/>
    </source>
</evidence>
<evidence type="ECO:0000313" key="9">
    <source>
        <dbReference type="EMBL" id="ANW91945.1"/>
    </source>
</evidence>
<dbReference type="GO" id="GO:0003886">
    <property type="term" value="F:DNA (cytosine-5-)-methyltransferase activity"/>
    <property type="evidence" value="ECO:0007669"/>
    <property type="project" value="UniProtKB-EC"/>
</dbReference>
<accession>A0AAC9CQW3</accession>
<dbReference type="PRINTS" id="PR00105">
    <property type="entry name" value="C5METTRFRASE"/>
</dbReference>